<dbReference type="Proteomes" id="UP000015344">
    <property type="component" value="Unassembled WGS sequence"/>
</dbReference>
<organism evidence="1 2">
    <name type="scientific">Paenibacillus alvei TS-15</name>
    <dbReference type="NCBI Taxonomy" id="1117108"/>
    <lineage>
        <taxon>Bacteria</taxon>
        <taxon>Bacillati</taxon>
        <taxon>Bacillota</taxon>
        <taxon>Bacilli</taxon>
        <taxon>Bacillales</taxon>
        <taxon>Paenibacillaceae</taxon>
        <taxon>Paenibacillus</taxon>
    </lineage>
</organism>
<sequence>MAIRGSNGKYVAYKGSEYTAAEPRTGSPALFMLKTSGASVRLVKQASGTRYYVNVSDRTVSRVPVSNPPASTLLSQESISPGLADILRCLTPS</sequence>
<evidence type="ECO:0000313" key="2">
    <source>
        <dbReference type="Proteomes" id="UP000015344"/>
    </source>
</evidence>
<dbReference type="AlphaFoldDB" id="S9SHH7"/>
<comment type="caution">
    <text evidence="1">The sequence shown here is derived from an EMBL/GenBank/DDBJ whole genome shotgun (WGS) entry which is preliminary data.</text>
</comment>
<proteinExistence type="predicted"/>
<dbReference type="RefSeq" id="WP_021261319.1">
    <property type="nucleotide sequence ID" value="NZ_ATMT01000067.1"/>
</dbReference>
<protein>
    <submittedName>
        <fullName evidence="1">Uncharacterized protein</fullName>
    </submittedName>
</protein>
<accession>S9SHH7</accession>
<name>S9SHH7_PAEAL</name>
<reference evidence="1 2" key="1">
    <citation type="submission" date="2013-05" db="EMBL/GenBank/DDBJ databases">
        <authorList>
            <person name="Strain E.A."/>
            <person name="Brown E."/>
            <person name="Allard M.W."/>
            <person name="Luo Y.L."/>
        </authorList>
    </citation>
    <scope>NUCLEOTIDE SEQUENCE [LARGE SCALE GENOMIC DNA]</scope>
    <source>
        <strain evidence="1 2">TS-15</strain>
    </source>
</reference>
<evidence type="ECO:0000313" key="1">
    <source>
        <dbReference type="EMBL" id="EPY05287.1"/>
    </source>
</evidence>
<gene>
    <name evidence="1" type="ORF">PAALTS15_20363</name>
</gene>
<dbReference type="EMBL" id="ATMT01000067">
    <property type="protein sequence ID" value="EPY05287.1"/>
    <property type="molecule type" value="Genomic_DNA"/>
</dbReference>